<reference evidence="14 15" key="1">
    <citation type="journal article" date="2015" name="Sci. Rep.">
        <title>The power of single molecule real-time sequencing technology in the de novo assembly of a eukaryotic genome.</title>
        <authorList>
            <person name="Sakai H."/>
            <person name="Naito K."/>
            <person name="Ogiso-Tanaka E."/>
            <person name="Takahashi Y."/>
            <person name="Iseki K."/>
            <person name="Muto C."/>
            <person name="Satou K."/>
            <person name="Teruya K."/>
            <person name="Shiroma A."/>
            <person name="Shimoji M."/>
            <person name="Hirano T."/>
            <person name="Itoh T."/>
            <person name="Kaga A."/>
            <person name="Tomooka N."/>
        </authorList>
    </citation>
    <scope>NUCLEOTIDE SEQUENCE [LARGE SCALE GENOMIC DNA]</scope>
    <source>
        <strain evidence="15">cv. Shumari</strain>
    </source>
</reference>
<feature type="compositionally biased region" description="Polar residues" evidence="12">
    <location>
        <begin position="117"/>
        <end position="130"/>
    </location>
</feature>
<evidence type="ECO:0000259" key="13">
    <source>
        <dbReference type="PROSITE" id="PS50873"/>
    </source>
</evidence>
<dbReference type="InterPro" id="IPR002016">
    <property type="entry name" value="Haem_peroxidase"/>
</dbReference>
<comment type="catalytic activity">
    <reaction evidence="1">
        <text>2 a phenolic donor + H2O2 = 2 a phenolic radical donor + 2 H2O</text>
        <dbReference type="Rhea" id="RHEA:56136"/>
        <dbReference type="ChEBI" id="CHEBI:15377"/>
        <dbReference type="ChEBI" id="CHEBI:16240"/>
        <dbReference type="ChEBI" id="CHEBI:139520"/>
        <dbReference type="ChEBI" id="CHEBI:139521"/>
        <dbReference type="EC" id="1.11.1.7"/>
    </reaction>
</comment>
<evidence type="ECO:0000256" key="6">
    <source>
        <dbReference type="ARBA" id="ARBA00022617"/>
    </source>
</evidence>
<dbReference type="Pfam" id="PF00141">
    <property type="entry name" value="peroxidase"/>
    <property type="match status" value="1"/>
</dbReference>
<dbReference type="AlphaFoldDB" id="A0A0S3TBP8"/>
<feature type="domain" description="Plant heme peroxidase family profile" evidence="13">
    <location>
        <begin position="1"/>
        <end position="105"/>
    </location>
</feature>
<evidence type="ECO:0000256" key="12">
    <source>
        <dbReference type="SAM" id="MobiDB-lite"/>
    </source>
</evidence>
<organism evidence="14 15">
    <name type="scientific">Vigna angularis var. angularis</name>
    <dbReference type="NCBI Taxonomy" id="157739"/>
    <lineage>
        <taxon>Eukaryota</taxon>
        <taxon>Viridiplantae</taxon>
        <taxon>Streptophyta</taxon>
        <taxon>Embryophyta</taxon>
        <taxon>Tracheophyta</taxon>
        <taxon>Spermatophyta</taxon>
        <taxon>Magnoliopsida</taxon>
        <taxon>eudicotyledons</taxon>
        <taxon>Gunneridae</taxon>
        <taxon>Pentapetalae</taxon>
        <taxon>rosids</taxon>
        <taxon>fabids</taxon>
        <taxon>Fabales</taxon>
        <taxon>Fabaceae</taxon>
        <taxon>Papilionoideae</taxon>
        <taxon>50 kb inversion clade</taxon>
        <taxon>NPAAA clade</taxon>
        <taxon>indigoferoid/millettioid clade</taxon>
        <taxon>Phaseoleae</taxon>
        <taxon>Vigna</taxon>
    </lineage>
</organism>
<comment type="cofactor">
    <cofactor evidence="3">
        <name>heme b</name>
        <dbReference type="ChEBI" id="CHEBI:60344"/>
    </cofactor>
</comment>
<name>A0A0S3TBP8_PHAAN</name>
<feature type="region of interest" description="Disordered" evidence="12">
    <location>
        <begin position="111"/>
        <end position="130"/>
    </location>
</feature>
<accession>A0A0S3TBP8</accession>
<keyword evidence="9" id="KW-0408">Iron</keyword>
<dbReference type="GO" id="GO:0140825">
    <property type="term" value="F:lactoperoxidase activity"/>
    <property type="evidence" value="ECO:0007669"/>
    <property type="project" value="UniProtKB-EC"/>
</dbReference>
<dbReference type="InterPro" id="IPR000823">
    <property type="entry name" value="Peroxidase_pln"/>
</dbReference>
<dbReference type="PROSITE" id="PS50873">
    <property type="entry name" value="PEROXIDASE_4"/>
    <property type="match status" value="1"/>
</dbReference>
<dbReference type="Gene3D" id="1.10.520.10">
    <property type="match status" value="1"/>
</dbReference>
<gene>
    <name evidence="14" type="primary">Vigan.11G192300</name>
    <name evidence="14" type="ORF">VIGAN_11192300</name>
</gene>
<dbReference type="EC" id="1.11.1.7" evidence="4"/>
<dbReference type="EMBL" id="AP015044">
    <property type="protein sequence ID" value="BAU02401.1"/>
    <property type="molecule type" value="Genomic_DNA"/>
</dbReference>
<dbReference type="InterPro" id="IPR010255">
    <property type="entry name" value="Haem_peroxidase_sf"/>
</dbReference>
<evidence type="ECO:0000256" key="1">
    <source>
        <dbReference type="ARBA" id="ARBA00000189"/>
    </source>
</evidence>
<protein>
    <recommendedName>
        <fullName evidence="4">peroxidase</fullName>
        <ecNumber evidence="4">1.11.1.7</ecNumber>
    </recommendedName>
</protein>
<dbReference type="GO" id="GO:0020037">
    <property type="term" value="F:heme binding"/>
    <property type="evidence" value="ECO:0007669"/>
    <property type="project" value="InterPro"/>
</dbReference>
<evidence type="ECO:0000313" key="14">
    <source>
        <dbReference type="EMBL" id="BAU02401.1"/>
    </source>
</evidence>
<dbReference type="PANTHER" id="PTHR31517:SF11">
    <property type="entry name" value="PEROXIDASE 31"/>
    <property type="match status" value="1"/>
</dbReference>
<evidence type="ECO:0000256" key="11">
    <source>
        <dbReference type="RuleBase" id="RU004241"/>
    </source>
</evidence>
<evidence type="ECO:0000256" key="7">
    <source>
        <dbReference type="ARBA" id="ARBA00022723"/>
    </source>
</evidence>
<evidence type="ECO:0000313" key="15">
    <source>
        <dbReference type="Proteomes" id="UP000291084"/>
    </source>
</evidence>
<evidence type="ECO:0000256" key="3">
    <source>
        <dbReference type="ARBA" id="ARBA00001970"/>
    </source>
</evidence>
<comment type="cofactor">
    <cofactor evidence="2">
        <name>Ca(2+)</name>
        <dbReference type="ChEBI" id="CHEBI:29108"/>
    </cofactor>
</comment>
<proteinExistence type="inferred from homology"/>
<evidence type="ECO:0000256" key="8">
    <source>
        <dbReference type="ARBA" id="ARBA00023002"/>
    </source>
</evidence>
<dbReference type="Proteomes" id="UP000291084">
    <property type="component" value="Chromosome 11"/>
</dbReference>
<keyword evidence="8" id="KW-0560">Oxidoreductase</keyword>
<dbReference type="GO" id="GO:0046872">
    <property type="term" value="F:metal ion binding"/>
    <property type="evidence" value="ECO:0007669"/>
    <property type="project" value="UniProtKB-KW"/>
</dbReference>
<dbReference type="SUPFAM" id="SSF48113">
    <property type="entry name" value="Heme-dependent peroxidases"/>
    <property type="match status" value="1"/>
</dbReference>
<evidence type="ECO:0000256" key="9">
    <source>
        <dbReference type="ARBA" id="ARBA00023004"/>
    </source>
</evidence>
<comment type="similarity">
    <text evidence="11">Belongs to the peroxidase family.</text>
</comment>
<sequence>MIKKKSGLQREKIDLGFLHRDADINLSLLGDTDINLSLPDDAFNLVVRAKTALERACPNTVSYADILFAATRDLLTMLGCPFYPIFLRRHDDRFSSTASVPNHLPLHPCQCPKSRKSSPVTASPWRSSSL</sequence>
<evidence type="ECO:0000256" key="5">
    <source>
        <dbReference type="ARBA" id="ARBA00022559"/>
    </source>
</evidence>
<evidence type="ECO:0000256" key="2">
    <source>
        <dbReference type="ARBA" id="ARBA00001913"/>
    </source>
</evidence>
<keyword evidence="15" id="KW-1185">Reference proteome</keyword>
<keyword evidence="6" id="KW-0349">Heme</keyword>
<feature type="binding site" evidence="10">
    <location>
        <position position="105"/>
    </location>
    <ligand>
        <name>substrate</name>
    </ligand>
</feature>
<evidence type="ECO:0000256" key="4">
    <source>
        <dbReference type="ARBA" id="ARBA00012313"/>
    </source>
</evidence>
<keyword evidence="7" id="KW-0479">Metal-binding</keyword>
<keyword evidence="5" id="KW-0575">Peroxidase</keyword>
<evidence type="ECO:0000256" key="10">
    <source>
        <dbReference type="PIRSR" id="PIRSR600823-2"/>
    </source>
</evidence>
<dbReference type="GO" id="GO:0006979">
    <property type="term" value="P:response to oxidative stress"/>
    <property type="evidence" value="ECO:0007669"/>
    <property type="project" value="InterPro"/>
</dbReference>
<dbReference type="PANTHER" id="PTHR31517">
    <property type="match status" value="1"/>
</dbReference>